<dbReference type="Pfam" id="PF09134">
    <property type="entry name" value="Invasin_D3"/>
    <property type="match status" value="1"/>
</dbReference>
<reference evidence="2" key="1">
    <citation type="journal article" date="2018" name="Genome Biol.">
        <title>SKESA: strategic k-mer extension for scrupulous assemblies.</title>
        <authorList>
            <person name="Souvorov A."/>
            <person name="Agarwala R."/>
            <person name="Lipman D.J."/>
        </authorList>
    </citation>
    <scope>NUCLEOTIDE SEQUENCE</scope>
    <source>
        <strain evidence="2">BCW_2640</strain>
    </source>
</reference>
<feature type="domain" description="Invasin" evidence="1">
    <location>
        <begin position="2"/>
        <end position="85"/>
    </location>
</feature>
<dbReference type="InterPro" id="IPR015217">
    <property type="entry name" value="Invasin_dom_3"/>
</dbReference>
<proteinExistence type="predicted"/>
<protein>
    <submittedName>
        <fullName evidence="2">Invasin</fullName>
    </submittedName>
</protein>
<organism evidence="2">
    <name type="scientific">Salmonella enterica subsp. enterica serovar Ank</name>
    <dbReference type="NCBI Taxonomy" id="1173578"/>
    <lineage>
        <taxon>Bacteria</taxon>
        <taxon>Pseudomonadati</taxon>
        <taxon>Pseudomonadota</taxon>
        <taxon>Gammaproteobacteria</taxon>
        <taxon>Enterobacterales</taxon>
        <taxon>Enterobacteriaceae</taxon>
        <taxon>Salmonella</taxon>
    </lineage>
</organism>
<dbReference type="EMBL" id="DAARBX010000060">
    <property type="protein sequence ID" value="HAE1796024.1"/>
    <property type="molecule type" value="Genomic_DNA"/>
</dbReference>
<feature type="non-terminal residue" evidence="2">
    <location>
        <position position="105"/>
    </location>
</feature>
<evidence type="ECO:0000259" key="1">
    <source>
        <dbReference type="Pfam" id="PF09134"/>
    </source>
</evidence>
<reference evidence="2" key="2">
    <citation type="submission" date="2018-07" db="EMBL/GenBank/DDBJ databases">
        <authorList>
            <consortium name="NCBI Pathogen Detection Project"/>
        </authorList>
    </citation>
    <scope>NUCLEOTIDE SEQUENCE</scope>
    <source>
        <strain evidence="2">BCW_2640</strain>
    </source>
</reference>
<name>A0A726Y2P8_SALET</name>
<dbReference type="Gene3D" id="2.60.40.10">
    <property type="entry name" value="Immunoglobulins"/>
    <property type="match status" value="1"/>
</dbReference>
<feature type="non-terminal residue" evidence="2">
    <location>
        <position position="1"/>
    </location>
</feature>
<gene>
    <name evidence="2" type="ORF">G3V02_004851</name>
</gene>
<accession>A0A726Y2P8</accession>
<sequence length="105" mass="10396">KSAISTDATAYVSGSDMAVTVTLKDGQDNAVTGTAASLTADTVTVPNAILKAGSRWRDNGDGTYTAAYTATTAGSHLKATVRLGGRGNPASSDAYAITAATPDGA</sequence>
<dbReference type="AlphaFoldDB" id="A0A726Y2P8"/>
<dbReference type="SUPFAM" id="SSF49373">
    <property type="entry name" value="Invasin/intimin cell-adhesion fragments"/>
    <property type="match status" value="1"/>
</dbReference>
<comment type="caution">
    <text evidence="2">The sequence shown here is derived from an EMBL/GenBank/DDBJ whole genome shotgun (WGS) entry which is preliminary data.</text>
</comment>
<dbReference type="InterPro" id="IPR008964">
    <property type="entry name" value="Invasin/intimin_cell_adhesion"/>
</dbReference>
<evidence type="ECO:0000313" key="2">
    <source>
        <dbReference type="EMBL" id="HAE1796024.1"/>
    </source>
</evidence>
<dbReference type="InterPro" id="IPR013783">
    <property type="entry name" value="Ig-like_fold"/>
</dbReference>